<evidence type="ECO:0000313" key="2">
    <source>
        <dbReference type="Proteomes" id="UP000321291"/>
    </source>
</evidence>
<gene>
    <name evidence="1" type="ORF">FSB73_11945</name>
</gene>
<organism evidence="1 2">
    <name type="scientific">Arachidicoccus ginsenosidivorans</name>
    <dbReference type="NCBI Taxonomy" id="496057"/>
    <lineage>
        <taxon>Bacteria</taxon>
        <taxon>Pseudomonadati</taxon>
        <taxon>Bacteroidota</taxon>
        <taxon>Chitinophagia</taxon>
        <taxon>Chitinophagales</taxon>
        <taxon>Chitinophagaceae</taxon>
        <taxon>Arachidicoccus</taxon>
    </lineage>
</organism>
<evidence type="ECO:0000313" key="1">
    <source>
        <dbReference type="EMBL" id="QEC72276.1"/>
    </source>
</evidence>
<sequence>MNDQKANKKRQWQPTVRIGLSHEKYAAYKGLLERSKFKTMSALIRHILDNKPIIIETRDATMDQILWDLAASRKSLQLIAISMNQAVIRLSQEQFSELVLVEAKVIEQQYHLLEEVGPAFFHLMTKIANIWLPK</sequence>
<keyword evidence="2" id="KW-1185">Reference proteome</keyword>
<dbReference type="Proteomes" id="UP000321291">
    <property type="component" value="Chromosome"/>
</dbReference>
<evidence type="ECO:0008006" key="3">
    <source>
        <dbReference type="Google" id="ProtNLM"/>
    </source>
</evidence>
<name>A0A5B8VNP1_9BACT</name>
<dbReference type="EMBL" id="CP042434">
    <property type="protein sequence ID" value="QEC72276.1"/>
    <property type="molecule type" value="Genomic_DNA"/>
</dbReference>
<reference evidence="1 2" key="1">
    <citation type="journal article" date="2017" name="Int. J. Syst. Evol. Microbiol.">
        <title>Arachidicoccus ginsenosidivorans sp. nov., with ginsenoside-converting activity isolated from ginseng cultivating soil.</title>
        <authorList>
            <person name="Siddiqi M.Z."/>
            <person name="Aslam Z."/>
            <person name="Im W.T."/>
        </authorList>
    </citation>
    <scope>NUCLEOTIDE SEQUENCE [LARGE SCALE GENOMIC DNA]</scope>
    <source>
        <strain evidence="1 2">Gsoil 809</strain>
    </source>
</reference>
<proteinExistence type="predicted"/>
<dbReference type="AlphaFoldDB" id="A0A5B8VNP1"/>
<accession>A0A5B8VNP1</accession>
<dbReference type="RefSeq" id="WP_146782330.1">
    <property type="nucleotide sequence ID" value="NZ_CP042434.1"/>
</dbReference>
<dbReference type="KEGG" id="agi:FSB73_11945"/>
<protein>
    <recommendedName>
        <fullName evidence="3">Mobilization protein</fullName>
    </recommendedName>
</protein>
<dbReference type="OrthoDB" id="678846at2"/>